<sequence length="229" mass="23324">MSGQRSLHCRTMNAKTVAYTSIGLSIGATVLIAMFATRLSAILGEISKEIESDMNEFKLMEQQATVHVRVGRAAKRHHAHQHQHAQARREASPLPGAPILRWERQTGGDCQCNIDANCPAGPPGQPGMRGEDGTPGEPGQRGASGMPGNFPPVAMDATGRCRVCPHGPPGQPGPPGPPGVPGAPGPSGSVVSAGSPGPPGLPGQPGQPGEGGRHGAPGPPGDRGENGTQ</sequence>
<evidence type="ECO:0000313" key="5">
    <source>
        <dbReference type="Proteomes" id="UP000271889"/>
    </source>
</evidence>
<keyword evidence="5" id="KW-1185">Reference proteome</keyword>
<keyword evidence="3" id="KW-0472">Membrane</keyword>
<feature type="compositionally biased region" description="Low complexity" evidence="2">
    <location>
        <begin position="186"/>
        <end position="195"/>
    </location>
</feature>
<keyword evidence="3" id="KW-0812">Transmembrane</keyword>
<evidence type="ECO:0008006" key="6">
    <source>
        <dbReference type="Google" id="ProtNLM"/>
    </source>
</evidence>
<evidence type="ECO:0000256" key="1">
    <source>
        <dbReference type="ARBA" id="ARBA00022737"/>
    </source>
</evidence>
<feature type="region of interest" description="Disordered" evidence="2">
    <location>
        <begin position="117"/>
        <end position="229"/>
    </location>
</feature>
<accession>A0A3P6QJ83</accession>
<dbReference type="AlphaFoldDB" id="A0A3P6QJ83"/>
<feature type="non-terminal residue" evidence="4">
    <location>
        <position position="229"/>
    </location>
</feature>
<proteinExistence type="predicted"/>
<feature type="transmembrane region" description="Helical" evidence="3">
    <location>
        <begin position="16"/>
        <end position="36"/>
    </location>
</feature>
<gene>
    <name evidence="4" type="ORF">CGOC_LOCUS119</name>
</gene>
<reference evidence="4 5" key="1">
    <citation type="submission" date="2018-11" db="EMBL/GenBank/DDBJ databases">
        <authorList>
            <consortium name="Pathogen Informatics"/>
        </authorList>
    </citation>
    <scope>NUCLEOTIDE SEQUENCE [LARGE SCALE GENOMIC DNA]</scope>
</reference>
<evidence type="ECO:0000313" key="4">
    <source>
        <dbReference type="EMBL" id="VDK42703.1"/>
    </source>
</evidence>
<name>A0A3P6QJ83_CYLGO</name>
<keyword evidence="3" id="KW-1133">Transmembrane helix</keyword>
<dbReference type="PANTHER" id="PTHR24637:SF421">
    <property type="entry name" value="CUTICLE COLLAGEN DPY-2"/>
    <property type="match status" value="1"/>
</dbReference>
<dbReference type="InterPro" id="IPR008160">
    <property type="entry name" value="Collagen"/>
</dbReference>
<dbReference type="PANTHER" id="PTHR24637">
    <property type="entry name" value="COLLAGEN"/>
    <property type="match status" value="1"/>
</dbReference>
<protein>
    <recommendedName>
        <fullName evidence="6">Nematode cuticle collagen N-terminal domain-containing protein</fullName>
    </recommendedName>
</protein>
<dbReference type="EMBL" id="UYRV01000130">
    <property type="protein sequence ID" value="VDK42703.1"/>
    <property type="molecule type" value="Genomic_DNA"/>
</dbReference>
<dbReference type="Pfam" id="PF01391">
    <property type="entry name" value="Collagen"/>
    <property type="match status" value="1"/>
</dbReference>
<organism evidence="4 5">
    <name type="scientific">Cylicostephanus goldi</name>
    <name type="common">Nematode worm</name>
    <dbReference type="NCBI Taxonomy" id="71465"/>
    <lineage>
        <taxon>Eukaryota</taxon>
        <taxon>Metazoa</taxon>
        <taxon>Ecdysozoa</taxon>
        <taxon>Nematoda</taxon>
        <taxon>Chromadorea</taxon>
        <taxon>Rhabditida</taxon>
        <taxon>Rhabditina</taxon>
        <taxon>Rhabditomorpha</taxon>
        <taxon>Strongyloidea</taxon>
        <taxon>Strongylidae</taxon>
        <taxon>Cylicostephanus</taxon>
    </lineage>
</organism>
<dbReference type="Proteomes" id="UP000271889">
    <property type="component" value="Unassembled WGS sequence"/>
</dbReference>
<keyword evidence="1" id="KW-0677">Repeat</keyword>
<dbReference type="OrthoDB" id="5873682at2759"/>
<evidence type="ECO:0000256" key="2">
    <source>
        <dbReference type="SAM" id="MobiDB-lite"/>
    </source>
</evidence>
<evidence type="ECO:0000256" key="3">
    <source>
        <dbReference type="SAM" id="Phobius"/>
    </source>
</evidence>
<feature type="compositionally biased region" description="Pro residues" evidence="2">
    <location>
        <begin position="166"/>
        <end position="184"/>
    </location>
</feature>